<dbReference type="InterPro" id="IPR036264">
    <property type="entry name" value="Bact_exopeptidase_dim_dom"/>
</dbReference>
<dbReference type="AlphaFoldDB" id="A0A0B6X1R2"/>
<feature type="domain" description="Peptidase M20 dimerisation" evidence="4">
    <location>
        <begin position="215"/>
        <end position="311"/>
    </location>
</feature>
<protein>
    <submittedName>
        <fullName evidence="5">Acetylornithine deacetylase/succinyldiaminopimelate desuccinylase-like deacylase</fullName>
    </submittedName>
</protein>
<keyword evidence="6" id="KW-1185">Reference proteome</keyword>
<proteinExistence type="predicted"/>
<evidence type="ECO:0000256" key="3">
    <source>
        <dbReference type="SAM" id="SignalP"/>
    </source>
</evidence>
<dbReference type="RefSeq" id="WP_060635604.1">
    <property type="nucleotide sequence ID" value="NZ_CBXV010000008.1"/>
</dbReference>
<accession>A0A0B6X1R2</accession>
<dbReference type="InterPro" id="IPR002933">
    <property type="entry name" value="Peptidase_M20"/>
</dbReference>
<keyword evidence="3" id="KW-0732">Signal</keyword>
<evidence type="ECO:0000313" key="5">
    <source>
        <dbReference type="EMBL" id="CDM66310.1"/>
    </source>
</evidence>
<dbReference type="EMBL" id="CBXV010000008">
    <property type="protein sequence ID" value="CDM66310.1"/>
    <property type="molecule type" value="Genomic_DNA"/>
</dbReference>
<dbReference type="InterPro" id="IPR050072">
    <property type="entry name" value="Peptidase_M20A"/>
</dbReference>
<dbReference type="GO" id="GO:0016787">
    <property type="term" value="F:hydrolase activity"/>
    <property type="evidence" value="ECO:0007669"/>
    <property type="project" value="UniProtKB-KW"/>
</dbReference>
<dbReference type="InterPro" id="IPR011650">
    <property type="entry name" value="Peptidase_M20_dimer"/>
</dbReference>
<name>A0A0B6X1R2_9BACT</name>
<sequence length="417" mass="45218" precursor="true">MRKLLLALTLLNALAPLVRAGDDARARLLAEIKALLARPSLNAAFNYIDRSRDAILREWIAITEINAPSGKERERAEFVKRLLSGYKLDQVYYDRTGNLVAVRKGTGGGPTVVIDAHLDTVFQEGLKIKAEVRDGRVYAPGIGDDTRNIEAMLAALRALDAANVRTKGDLIFLFTVEEETALRGAREFIKDNKERINYYIALDGGYEGFTYGGIGIKWFRHHFIGPGGHTRSRTPPYSATLPLARAVARIYELPLPSDPPTHLNIGMLGGSEVVNAKAADAWFTVDLRSTSNEVIADLERKIAAIIAEEAQRAAMQARTELLSNTPAAQIPGMRQSPLVLTAEAVHLALGFENPPITPTASNNSNAALLAGLPAISTGAAPCGDAHALTEWCEIEPIYKGIKKVIALAVALAQLDER</sequence>
<dbReference type="PANTHER" id="PTHR43808">
    <property type="entry name" value="ACETYLORNITHINE DEACETYLASE"/>
    <property type="match status" value="1"/>
</dbReference>
<dbReference type="STRING" id="454194.PYK22_02337"/>
<keyword evidence="1" id="KW-0479">Metal-binding</keyword>
<evidence type="ECO:0000313" key="6">
    <source>
        <dbReference type="Proteomes" id="UP000031518"/>
    </source>
</evidence>
<dbReference type="Gene3D" id="3.40.630.10">
    <property type="entry name" value="Zn peptidases"/>
    <property type="match status" value="1"/>
</dbReference>
<dbReference type="Proteomes" id="UP000031518">
    <property type="component" value="Unassembled WGS sequence"/>
</dbReference>
<dbReference type="SUPFAM" id="SSF55031">
    <property type="entry name" value="Bacterial exopeptidase dimerisation domain"/>
    <property type="match status" value="1"/>
</dbReference>
<reference evidence="5 6" key="1">
    <citation type="submission" date="2013-12" db="EMBL/GenBank/DDBJ databases">
        <authorList>
            <person name="Stott M."/>
        </authorList>
    </citation>
    <scope>NUCLEOTIDE SEQUENCE [LARGE SCALE GENOMIC DNA]</scope>
    <source>
        <strain evidence="5 6">K22</strain>
    </source>
</reference>
<dbReference type="PANTHER" id="PTHR43808:SF17">
    <property type="entry name" value="PEPTIDASE M20"/>
    <property type="match status" value="1"/>
</dbReference>
<evidence type="ECO:0000256" key="2">
    <source>
        <dbReference type="ARBA" id="ARBA00022801"/>
    </source>
</evidence>
<dbReference type="Gene3D" id="3.30.70.360">
    <property type="match status" value="1"/>
</dbReference>
<keyword evidence="2" id="KW-0378">Hydrolase</keyword>
<evidence type="ECO:0000256" key="1">
    <source>
        <dbReference type="ARBA" id="ARBA00022723"/>
    </source>
</evidence>
<feature type="signal peptide" evidence="3">
    <location>
        <begin position="1"/>
        <end position="20"/>
    </location>
</feature>
<dbReference type="OrthoDB" id="9773892at2"/>
<evidence type="ECO:0000259" key="4">
    <source>
        <dbReference type="Pfam" id="PF07687"/>
    </source>
</evidence>
<feature type="chain" id="PRO_5002111048" evidence="3">
    <location>
        <begin position="21"/>
        <end position="417"/>
    </location>
</feature>
<dbReference type="GO" id="GO:0046872">
    <property type="term" value="F:metal ion binding"/>
    <property type="evidence" value="ECO:0007669"/>
    <property type="project" value="UniProtKB-KW"/>
</dbReference>
<gene>
    <name evidence="5" type="ORF">PYK22_02337</name>
</gene>
<organism evidence="5 6">
    <name type="scientific">Pyrinomonas methylaliphatogenes</name>
    <dbReference type="NCBI Taxonomy" id="454194"/>
    <lineage>
        <taxon>Bacteria</taxon>
        <taxon>Pseudomonadati</taxon>
        <taxon>Acidobacteriota</taxon>
        <taxon>Blastocatellia</taxon>
        <taxon>Blastocatellales</taxon>
        <taxon>Pyrinomonadaceae</taxon>
        <taxon>Pyrinomonas</taxon>
    </lineage>
</organism>
<dbReference type="Pfam" id="PF07687">
    <property type="entry name" value="M20_dimer"/>
    <property type="match status" value="1"/>
</dbReference>
<dbReference type="Pfam" id="PF01546">
    <property type="entry name" value="Peptidase_M20"/>
    <property type="match status" value="1"/>
</dbReference>
<reference evidence="5 6" key="2">
    <citation type="submission" date="2015-01" db="EMBL/GenBank/DDBJ databases">
        <title>Complete genome sequence of Pyrinomonas methylaliphatogenes type strain K22T.</title>
        <authorList>
            <person name="Lee K.C.Y."/>
            <person name="Power J.F."/>
            <person name="Dunfield P.F."/>
            <person name="Morgan X.C."/>
            <person name="Huttenhower C."/>
            <person name="Stott M.B."/>
        </authorList>
    </citation>
    <scope>NUCLEOTIDE SEQUENCE [LARGE SCALE GENOMIC DNA]</scope>
    <source>
        <strain evidence="5 6">K22</strain>
    </source>
</reference>
<dbReference type="SUPFAM" id="SSF53187">
    <property type="entry name" value="Zn-dependent exopeptidases"/>
    <property type="match status" value="1"/>
</dbReference>